<sequence length="113" mass="12367">MRHRKHYKKRGTPAKRQLIPNRVSIDLRPPIVNSNTEVGHWEADTVIGKGHQGALLTLVERLTTYVLIVKLNSKNALALAKAAIKALRRSGLPVKTVTFDNAGPPMRLGVGAS</sequence>
<dbReference type="SUPFAM" id="SSF53098">
    <property type="entry name" value="Ribonuclease H-like"/>
    <property type="match status" value="1"/>
</dbReference>
<evidence type="ECO:0000259" key="1">
    <source>
        <dbReference type="PROSITE" id="PS50994"/>
    </source>
</evidence>
<organism evidence="2 3">
    <name type="scientific">Spirosoma foliorum</name>
    <dbReference type="NCBI Taxonomy" id="2710596"/>
    <lineage>
        <taxon>Bacteria</taxon>
        <taxon>Pseudomonadati</taxon>
        <taxon>Bacteroidota</taxon>
        <taxon>Cytophagia</taxon>
        <taxon>Cytophagales</taxon>
        <taxon>Cytophagaceae</taxon>
        <taxon>Spirosoma</taxon>
    </lineage>
</organism>
<dbReference type="RefSeq" id="WP_182464284.1">
    <property type="nucleotide sequence ID" value="NZ_CP059732.1"/>
</dbReference>
<dbReference type="GO" id="GO:0005829">
    <property type="term" value="C:cytosol"/>
    <property type="evidence" value="ECO:0007669"/>
    <property type="project" value="TreeGrafter"/>
</dbReference>
<keyword evidence="3" id="KW-1185">Reference proteome</keyword>
<dbReference type="PANTHER" id="PTHR10948:SF23">
    <property type="entry name" value="TRANSPOSASE INSI FOR INSERTION SEQUENCE ELEMENT IS30A-RELATED"/>
    <property type="match status" value="1"/>
</dbReference>
<reference evidence="2 3" key="1">
    <citation type="submission" date="2020-07" db="EMBL/GenBank/DDBJ databases">
        <title>Spirosoma foliorum sp. nov., isolated from the leaves on the Nejang mountain Korea, Republic of.</title>
        <authorList>
            <person name="Ho H."/>
            <person name="Lee Y.-J."/>
            <person name="Nurcahyanto D.-A."/>
            <person name="Kim S.-G."/>
        </authorList>
    </citation>
    <scope>NUCLEOTIDE SEQUENCE [LARGE SCALE GENOMIC DNA]</scope>
    <source>
        <strain evidence="2 3">PL0136</strain>
    </source>
</reference>
<dbReference type="Proteomes" id="UP000515369">
    <property type="component" value="Chromosome"/>
</dbReference>
<name>A0A7G5H6Z9_9BACT</name>
<dbReference type="PROSITE" id="PS50994">
    <property type="entry name" value="INTEGRASE"/>
    <property type="match status" value="1"/>
</dbReference>
<dbReference type="InterPro" id="IPR001584">
    <property type="entry name" value="Integrase_cat-core"/>
</dbReference>
<gene>
    <name evidence="2" type="ORF">H3H32_08375</name>
</gene>
<dbReference type="NCBIfam" id="NF033563">
    <property type="entry name" value="transpos_IS30"/>
    <property type="match status" value="1"/>
</dbReference>
<dbReference type="GO" id="GO:0032196">
    <property type="term" value="P:transposition"/>
    <property type="evidence" value="ECO:0007669"/>
    <property type="project" value="TreeGrafter"/>
</dbReference>
<dbReference type="GO" id="GO:0004803">
    <property type="term" value="F:transposase activity"/>
    <property type="evidence" value="ECO:0007669"/>
    <property type="project" value="TreeGrafter"/>
</dbReference>
<dbReference type="KEGG" id="sfol:H3H32_08375"/>
<dbReference type="EMBL" id="CP059732">
    <property type="protein sequence ID" value="QMW06891.1"/>
    <property type="molecule type" value="Genomic_DNA"/>
</dbReference>
<evidence type="ECO:0000313" key="3">
    <source>
        <dbReference type="Proteomes" id="UP000515369"/>
    </source>
</evidence>
<dbReference type="GO" id="GO:0015074">
    <property type="term" value="P:DNA integration"/>
    <property type="evidence" value="ECO:0007669"/>
    <property type="project" value="InterPro"/>
</dbReference>
<dbReference type="PANTHER" id="PTHR10948">
    <property type="entry name" value="TRANSPOSASE"/>
    <property type="match status" value="1"/>
</dbReference>
<dbReference type="AlphaFoldDB" id="A0A7G5H6Z9"/>
<accession>A0A7G5H6Z9</accession>
<feature type="domain" description="Integrase catalytic" evidence="1">
    <location>
        <begin position="25"/>
        <end position="113"/>
    </location>
</feature>
<dbReference type="InterPro" id="IPR051917">
    <property type="entry name" value="Transposase-Integrase"/>
</dbReference>
<dbReference type="InterPro" id="IPR053392">
    <property type="entry name" value="Transposase_IS30-like"/>
</dbReference>
<proteinExistence type="predicted"/>
<evidence type="ECO:0000313" key="2">
    <source>
        <dbReference type="EMBL" id="QMW06891.1"/>
    </source>
</evidence>
<dbReference type="InterPro" id="IPR012337">
    <property type="entry name" value="RNaseH-like_sf"/>
</dbReference>
<protein>
    <submittedName>
        <fullName evidence="2">IS30 family transposase</fullName>
    </submittedName>
</protein>